<keyword evidence="3" id="KW-1185">Reference proteome</keyword>
<accession>A0A8S4NPN2</accession>
<feature type="compositionally biased region" description="Low complexity" evidence="1">
    <location>
        <begin position="173"/>
        <end position="190"/>
    </location>
</feature>
<feature type="compositionally biased region" description="Basic residues" evidence="1">
    <location>
        <begin position="195"/>
        <end position="204"/>
    </location>
</feature>
<name>A0A8S4NPN2_OWEFU</name>
<feature type="compositionally biased region" description="Basic and acidic residues" evidence="1">
    <location>
        <begin position="28"/>
        <end position="45"/>
    </location>
</feature>
<dbReference type="EMBL" id="CAIIXF020000005">
    <property type="protein sequence ID" value="CAH1783300.1"/>
    <property type="molecule type" value="Genomic_DNA"/>
</dbReference>
<gene>
    <name evidence="2" type="ORF">OFUS_LOCUS9648</name>
</gene>
<feature type="compositionally biased region" description="Polar residues" evidence="1">
    <location>
        <begin position="299"/>
        <end position="320"/>
    </location>
</feature>
<comment type="caution">
    <text evidence="2">The sequence shown here is derived from an EMBL/GenBank/DDBJ whole genome shotgun (WGS) entry which is preliminary data.</text>
</comment>
<dbReference type="AlphaFoldDB" id="A0A8S4NPN2"/>
<feature type="compositionally biased region" description="Basic and acidic residues" evidence="1">
    <location>
        <begin position="205"/>
        <end position="225"/>
    </location>
</feature>
<protein>
    <submittedName>
        <fullName evidence="2">Uncharacterized protein</fullName>
    </submittedName>
</protein>
<organism evidence="2 3">
    <name type="scientific">Owenia fusiformis</name>
    <name type="common">Polychaete worm</name>
    <dbReference type="NCBI Taxonomy" id="6347"/>
    <lineage>
        <taxon>Eukaryota</taxon>
        <taxon>Metazoa</taxon>
        <taxon>Spiralia</taxon>
        <taxon>Lophotrochozoa</taxon>
        <taxon>Annelida</taxon>
        <taxon>Polychaeta</taxon>
        <taxon>Sedentaria</taxon>
        <taxon>Canalipalpata</taxon>
        <taxon>Sabellida</taxon>
        <taxon>Oweniida</taxon>
        <taxon>Oweniidae</taxon>
        <taxon>Owenia</taxon>
    </lineage>
</organism>
<proteinExistence type="predicted"/>
<evidence type="ECO:0000256" key="1">
    <source>
        <dbReference type="SAM" id="MobiDB-lite"/>
    </source>
</evidence>
<reference evidence="2" key="1">
    <citation type="submission" date="2022-03" db="EMBL/GenBank/DDBJ databases">
        <authorList>
            <person name="Martin C."/>
        </authorList>
    </citation>
    <scope>NUCLEOTIDE SEQUENCE</scope>
</reference>
<evidence type="ECO:0000313" key="2">
    <source>
        <dbReference type="EMBL" id="CAH1783300.1"/>
    </source>
</evidence>
<feature type="region of interest" description="Disordered" evidence="1">
    <location>
        <begin position="173"/>
        <end position="231"/>
    </location>
</feature>
<feature type="region of interest" description="Disordered" evidence="1">
    <location>
        <begin position="19"/>
        <end position="51"/>
    </location>
</feature>
<sequence>MDTYESTFTIKEEVLSESDDTYVSESTFAREHEPEAPLSDLKPENEQSVETDCVGSVYNDKGNQRSVNPQVDYDKLSKQCKVLLNKQDVEKHLQTKCRADIPDLCIKEEDTDTDTIIDESDDSLSEEATDVIDEKFCAVDLEHIIPNTVSRKRKKVHNTLDDKLDALSDVTFSESSSSSDTDSSWSPSESGISTIHRKKRRKTKNFIERDDNNGSHDNGSEKQDTKPNMNFYLPRKVTFPFKMVSKVGGRTNNKDEYKGQGHVRTLLPKPKVLCYNIAPAKAMAKCVAASIKDREKSDVTTAATQSGADAQKQSTINTQKQSVQNATSPVKNHWPTFPLNLLPQRVLSKSIKSKGKIIMNNRPRLSIPQNNQQRLQVNKNNQPRLPIPQSNQPRLTISQNNQPRLLSQTNQPITMILQNNQQMAMTPQMNQPRPTIIQTIEPRAMIQQNLPEPKAVISPNNQPIVTIDPSKTTPNILRLPIVPQNILPQNILPQNILPQNVIYIPQSATPGTLVNPTSVNSSAVYPTAVNPTAVNPSAVNPSVVNPTAVNPTTLILLYHP</sequence>
<evidence type="ECO:0000313" key="3">
    <source>
        <dbReference type="Proteomes" id="UP000749559"/>
    </source>
</evidence>
<dbReference type="Proteomes" id="UP000749559">
    <property type="component" value="Unassembled WGS sequence"/>
</dbReference>
<feature type="region of interest" description="Disordered" evidence="1">
    <location>
        <begin position="294"/>
        <end position="320"/>
    </location>
</feature>